<feature type="region of interest" description="Disordered" evidence="1">
    <location>
        <begin position="1"/>
        <end position="29"/>
    </location>
</feature>
<dbReference type="Proteomes" id="UP000611554">
    <property type="component" value="Unassembled WGS sequence"/>
</dbReference>
<protein>
    <recommendedName>
        <fullName evidence="4">DNA-binding protein</fullName>
    </recommendedName>
</protein>
<reference evidence="3" key="1">
    <citation type="journal article" date="2019" name="Int. J. Syst. Evol. Microbiol.">
        <title>The Global Catalogue of Microorganisms (GCM) 10K type strain sequencing project: providing services to taxonomists for standard genome sequencing and annotation.</title>
        <authorList>
            <consortium name="The Broad Institute Genomics Platform"/>
            <consortium name="The Broad Institute Genome Sequencing Center for Infectious Disease"/>
            <person name="Wu L."/>
            <person name="Ma J."/>
        </authorList>
    </citation>
    <scope>NUCLEOTIDE SEQUENCE [LARGE SCALE GENOMIC DNA]</scope>
    <source>
        <strain evidence="3">JCM 3115</strain>
    </source>
</reference>
<sequence length="113" mass="12022">MVKIQPAHVQAESKDRARRAETPGTPNGMTLDELLALPVAVDLVTAGRAWGIGRTKAHELARRGEFPCPVLRLGNAYRVTRADLLRSLGVALAEAAGNAPEQTNDAEPAWASA</sequence>
<evidence type="ECO:0000313" key="3">
    <source>
        <dbReference type="Proteomes" id="UP000611554"/>
    </source>
</evidence>
<accession>A0ABQ2RBI1</accession>
<keyword evidence="3" id="KW-1185">Reference proteome</keyword>
<dbReference type="RefSeq" id="WP_229811812.1">
    <property type="nucleotide sequence ID" value="NZ_BMQJ01000019.1"/>
</dbReference>
<organism evidence="2 3">
    <name type="scientific">Streptosporangium pseudovulgare</name>
    <dbReference type="NCBI Taxonomy" id="35765"/>
    <lineage>
        <taxon>Bacteria</taxon>
        <taxon>Bacillati</taxon>
        <taxon>Actinomycetota</taxon>
        <taxon>Actinomycetes</taxon>
        <taxon>Streptosporangiales</taxon>
        <taxon>Streptosporangiaceae</taxon>
        <taxon>Streptosporangium</taxon>
    </lineage>
</organism>
<proteinExistence type="predicted"/>
<evidence type="ECO:0000256" key="1">
    <source>
        <dbReference type="SAM" id="MobiDB-lite"/>
    </source>
</evidence>
<dbReference type="EMBL" id="BMQJ01000019">
    <property type="protein sequence ID" value="GGQ23512.1"/>
    <property type="molecule type" value="Genomic_DNA"/>
</dbReference>
<name>A0ABQ2RBI1_9ACTN</name>
<evidence type="ECO:0008006" key="4">
    <source>
        <dbReference type="Google" id="ProtNLM"/>
    </source>
</evidence>
<gene>
    <name evidence="2" type="ORF">GCM10010140_62230</name>
</gene>
<comment type="caution">
    <text evidence="2">The sequence shown here is derived from an EMBL/GenBank/DDBJ whole genome shotgun (WGS) entry which is preliminary data.</text>
</comment>
<evidence type="ECO:0000313" key="2">
    <source>
        <dbReference type="EMBL" id="GGQ23512.1"/>
    </source>
</evidence>
<feature type="compositionally biased region" description="Basic and acidic residues" evidence="1">
    <location>
        <begin position="11"/>
        <end position="21"/>
    </location>
</feature>